<dbReference type="EMBL" id="FNBN01000002">
    <property type="protein sequence ID" value="SDF58258.1"/>
    <property type="molecule type" value="Genomic_DNA"/>
</dbReference>
<dbReference type="STRING" id="104663.SAMN04488121_102335"/>
<evidence type="ECO:0000313" key="1">
    <source>
        <dbReference type="EMBL" id="SDF58258.1"/>
    </source>
</evidence>
<gene>
    <name evidence="1" type="ORF">SAMN04488121_102335</name>
</gene>
<name>A0A1G7M912_CHIFI</name>
<proteinExistence type="predicted"/>
<dbReference type="AlphaFoldDB" id="A0A1G7M912"/>
<evidence type="ECO:0000313" key="2">
    <source>
        <dbReference type="Proteomes" id="UP000199045"/>
    </source>
</evidence>
<sequence length="54" mass="6464">MIRKSSHINTTDAVRYVIPDISNCFTWSFPEFIPFCVDLYYFSNFKDFNRFAQA</sequence>
<organism evidence="1 2">
    <name type="scientific">Chitinophaga filiformis</name>
    <name type="common">Myxococcus filiformis</name>
    <name type="synonym">Flexibacter filiformis</name>
    <dbReference type="NCBI Taxonomy" id="104663"/>
    <lineage>
        <taxon>Bacteria</taxon>
        <taxon>Pseudomonadati</taxon>
        <taxon>Bacteroidota</taxon>
        <taxon>Chitinophagia</taxon>
        <taxon>Chitinophagales</taxon>
        <taxon>Chitinophagaceae</taxon>
        <taxon>Chitinophaga</taxon>
    </lineage>
</organism>
<reference evidence="1 2" key="1">
    <citation type="submission" date="2016-10" db="EMBL/GenBank/DDBJ databases">
        <authorList>
            <person name="de Groot N.N."/>
        </authorList>
    </citation>
    <scope>NUCLEOTIDE SEQUENCE [LARGE SCALE GENOMIC DNA]</scope>
    <source>
        <strain evidence="1 2">DSM 527</strain>
    </source>
</reference>
<dbReference type="Proteomes" id="UP000199045">
    <property type="component" value="Unassembled WGS sequence"/>
</dbReference>
<protein>
    <submittedName>
        <fullName evidence="1">Uncharacterized protein</fullName>
    </submittedName>
</protein>
<accession>A0A1G7M912</accession>
<dbReference type="RefSeq" id="WP_170117395.1">
    <property type="nucleotide sequence ID" value="NZ_FNBN01000002.1"/>
</dbReference>